<dbReference type="Proteomes" id="UP000297245">
    <property type="component" value="Unassembled WGS sequence"/>
</dbReference>
<protein>
    <submittedName>
        <fullName evidence="2">Uncharacterized protein</fullName>
    </submittedName>
</protein>
<organism evidence="2 3">
    <name type="scientific">Dendrothele bispora (strain CBS 962.96)</name>
    <dbReference type="NCBI Taxonomy" id="1314807"/>
    <lineage>
        <taxon>Eukaryota</taxon>
        <taxon>Fungi</taxon>
        <taxon>Dikarya</taxon>
        <taxon>Basidiomycota</taxon>
        <taxon>Agaricomycotina</taxon>
        <taxon>Agaricomycetes</taxon>
        <taxon>Agaricomycetidae</taxon>
        <taxon>Agaricales</taxon>
        <taxon>Agaricales incertae sedis</taxon>
        <taxon>Dendrothele</taxon>
    </lineage>
</organism>
<name>A0A4S8LTX2_DENBC</name>
<feature type="region of interest" description="Disordered" evidence="1">
    <location>
        <begin position="209"/>
        <end position="230"/>
    </location>
</feature>
<dbReference type="AlphaFoldDB" id="A0A4S8LTX2"/>
<evidence type="ECO:0000313" key="3">
    <source>
        <dbReference type="Proteomes" id="UP000297245"/>
    </source>
</evidence>
<feature type="compositionally biased region" description="Acidic residues" evidence="1">
    <location>
        <begin position="36"/>
        <end position="52"/>
    </location>
</feature>
<dbReference type="EMBL" id="ML179280">
    <property type="protein sequence ID" value="THU92418.1"/>
    <property type="molecule type" value="Genomic_DNA"/>
</dbReference>
<feature type="compositionally biased region" description="Polar residues" evidence="1">
    <location>
        <begin position="211"/>
        <end position="227"/>
    </location>
</feature>
<accession>A0A4S8LTX2</accession>
<gene>
    <name evidence="2" type="ORF">K435DRAFT_862516</name>
</gene>
<evidence type="ECO:0000313" key="2">
    <source>
        <dbReference type="EMBL" id="THU92418.1"/>
    </source>
</evidence>
<evidence type="ECO:0000256" key="1">
    <source>
        <dbReference type="SAM" id="MobiDB-lite"/>
    </source>
</evidence>
<feature type="region of interest" description="Disordered" evidence="1">
    <location>
        <begin position="28"/>
        <end position="55"/>
    </location>
</feature>
<proteinExistence type="predicted"/>
<sequence length="422" mass="47083">MSSRNPFLDLEAYGSDDDEFTDIINIYEKGDSGAGGEDEEEEGRGEEEEEEVGTLQAQDGIVFEDEDFPETFGPALFDSMEKRYNPEALAKLKTVSPVLLLSNDDLVDKPTLHQDLIAKALLLSEKKPIFWRIRCIAGKETEILYDLMAHLHPSTHTLASRCLEAFTRYEAGSKEDLEEALKEVLEVDTVPREIQDQVDEAVAQRAFQQLAPGQNHRNLESTGPQSDNRPERAFDYLLLYARSESMTIPEAEKGIADILELDPIPPLWSTAIGKATLEPDADVNEAVQALHAMKSELVPSLVGSVPLPLPSTSNDLRSAKDMLLYSALSDNENSYHVFSAFSVPGITGSIYLEAYLGKDPQNARIVQFLRRQPAIHKVGNVRLDRQSDRHQQWVWLQPVSPQDVADLLTITTPGPLFLAQKR</sequence>
<reference evidence="2 3" key="1">
    <citation type="journal article" date="2019" name="Nat. Ecol. Evol.">
        <title>Megaphylogeny resolves global patterns of mushroom evolution.</title>
        <authorList>
            <person name="Varga T."/>
            <person name="Krizsan K."/>
            <person name="Foldi C."/>
            <person name="Dima B."/>
            <person name="Sanchez-Garcia M."/>
            <person name="Sanchez-Ramirez S."/>
            <person name="Szollosi G.J."/>
            <person name="Szarkandi J.G."/>
            <person name="Papp V."/>
            <person name="Albert L."/>
            <person name="Andreopoulos W."/>
            <person name="Angelini C."/>
            <person name="Antonin V."/>
            <person name="Barry K.W."/>
            <person name="Bougher N.L."/>
            <person name="Buchanan P."/>
            <person name="Buyck B."/>
            <person name="Bense V."/>
            <person name="Catcheside P."/>
            <person name="Chovatia M."/>
            <person name="Cooper J."/>
            <person name="Damon W."/>
            <person name="Desjardin D."/>
            <person name="Finy P."/>
            <person name="Geml J."/>
            <person name="Haridas S."/>
            <person name="Hughes K."/>
            <person name="Justo A."/>
            <person name="Karasinski D."/>
            <person name="Kautmanova I."/>
            <person name="Kiss B."/>
            <person name="Kocsube S."/>
            <person name="Kotiranta H."/>
            <person name="LaButti K.M."/>
            <person name="Lechner B.E."/>
            <person name="Liimatainen K."/>
            <person name="Lipzen A."/>
            <person name="Lukacs Z."/>
            <person name="Mihaltcheva S."/>
            <person name="Morgado L.N."/>
            <person name="Niskanen T."/>
            <person name="Noordeloos M.E."/>
            <person name="Ohm R.A."/>
            <person name="Ortiz-Santana B."/>
            <person name="Ovrebo C."/>
            <person name="Racz N."/>
            <person name="Riley R."/>
            <person name="Savchenko A."/>
            <person name="Shiryaev A."/>
            <person name="Soop K."/>
            <person name="Spirin V."/>
            <person name="Szebenyi C."/>
            <person name="Tomsovsky M."/>
            <person name="Tulloss R.E."/>
            <person name="Uehling J."/>
            <person name="Grigoriev I.V."/>
            <person name="Vagvolgyi C."/>
            <person name="Papp T."/>
            <person name="Martin F.M."/>
            <person name="Miettinen O."/>
            <person name="Hibbett D.S."/>
            <person name="Nagy L.G."/>
        </authorList>
    </citation>
    <scope>NUCLEOTIDE SEQUENCE [LARGE SCALE GENOMIC DNA]</scope>
    <source>
        <strain evidence="2 3">CBS 962.96</strain>
    </source>
</reference>
<keyword evidence="3" id="KW-1185">Reference proteome</keyword>